<accession>V4VVX6</accession>
<protein>
    <submittedName>
        <fullName evidence="1">Uncharacterized protein</fullName>
    </submittedName>
</protein>
<dbReference type="Proteomes" id="UP000030687">
    <property type="component" value="Unassembled WGS sequence"/>
</dbReference>
<organism evidence="1 2">
    <name type="scientific">Citrus clementina</name>
    <name type="common">Clementine</name>
    <name type="synonym">Citrus deliciosa x Citrus sinensis</name>
    <dbReference type="NCBI Taxonomy" id="85681"/>
    <lineage>
        <taxon>Eukaryota</taxon>
        <taxon>Viridiplantae</taxon>
        <taxon>Streptophyta</taxon>
        <taxon>Embryophyta</taxon>
        <taxon>Tracheophyta</taxon>
        <taxon>Spermatophyta</taxon>
        <taxon>Magnoliopsida</taxon>
        <taxon>eudicotyledons</taxon>
        <taxon>Gunneridae</taxon>
        <taxon>Pentapetalae</taxon>
        <taxon>rosids</taxon>
        <taxon>malvids</taxon>
        <taxon>Sapindales</taxon>
        <taxon>Rutaceae</taxon>
        <taxon>Aurantioideae</taxon>
        <taxon>Citrus</taxon>
    </lineage>
</organism>
<proteinExistence type="predicted"/>
<evidence type="ECO:0000313" key="1">
    <source>
        <dbReference type="EMBL" id="ESR57479.1"/>
    </source>
</evidence>
<keyword evidence="2" id="KW-1185">Reference proteome</keyword>
<gene>
    <name evidence="1" type="ORF">CICLE_v10023048mg</name>
</gene>
<sequence length="95" mass="10839">MMTRISISIHAGSDGSYEISCNLLICISSRTLTVVNVSNTKMMFRIEIYQFVWPEMSRTLGPQIASTFFSHHSEWILLGCRLDKFRRFGGKFAIG</sequence>
<evidence type="ECO:0000313" key="2">
    <source>
        <dbReference type="Proteomes" id="UP000030687"/>
    </source>
</evidence>
<dbReference type="InParanoid" id="V4VVX6"/>
<dbReference type="Gramene" id="ESR57479">
    <property type="protein sequence ID" value="ESR57479"/>
    <property type="gene ID" value="CICLE_v10023048mg"/>
</dbReference>
<reference evidence="1 2" key="1">
    <citation type="submission" date="2013-10" db="EMBL/GenBank/DDBJ databases">
        <authorList>
            <consortium name="International Citrus Genome Consortium"/>
            <person name="Jenkins J."/>
            <person name="Schmutz J."/>
            <person name="Prochnik S."/>
            <person name="Rokhsar D."/>
            <person name="Gmitter F."/>
            <person name="Ollitrault P."/>
            <person name="Machado M."/>
            <person name="Talon M."/>
            <person name="Wincker P."/>
            <person name="Jaillon O."/>
            <person name="Morgante M."/>
        </authorList>
    </citation>
    <scope>NUCLEOTIDE SEQUENCE</scope>
    <source>
        <strain evidence="2">cv. Clemenules</strain>
    </source>
</reference>
<name>V4VVX6_CITCL</name>
<dbReference type="EMBL" id="KI536661">
    <property type="protein sequence ID" value="ESR57479.1"/>
    <property type="molecule type" value="Genomic_DNA"/>
</dbReference>
<dbReference type="AlphaFoldDB" id="V4VVX6"/>
<dbReference type="KEGG" id="cic:CICLE_v10023048mg"/>